<dbReference type="SUPFAM" id="SSF53474">
    <property type="entry name" value="alpha/beta-Hydrolases"/>
    <property type="match status" value="1"/>
</dbReference>
<keyword evidence="2 5" id="KW-0378">Hydrolase</keyword>
<gene>
    <name evidence="5" type="ORF">FHR98_001728</name>
</gene>
<evidence type="ECO:0000313" key="5">
    <source>
        <dbReference type="EMBL" id="MBB3065441.1"/>
    </source>
</evidence>
<sequence>MATALTDPEVRQFVEKSEDFFPQDGSNLSIDQQRTLYDRLCAAFGAPLPDRLTVHDLTLADRPARHYQPDVVRTTAHLLFFHGGGFVVGGIKSHDSICAELAVAASMNVFALDYRLAPEHRHPAAFEDALGAYLSLRQENPVIVAGDSAGGNLAAAVALAARDCELPATGQLLIYPTLGGEALAASNREEAAAPLLTSQDMQFYQKVRSDEPPPYDDKFFAPLAETDYGGLPRAVLFAAEIDPLRDEAVLYAERLQDAGVPTKLHRETQLVHGYLRARGMSWRAADSFKRMVEALRWLSEESPL</sequence>
<organism evidence="5 6">
    <name type="scientific">Limibacillus halophilus</name>
    <dbReference type="NCBI Taxonomy" id="1579333"/>
    <lineage>
        <taxon>Bacteria</taxon>
        <taxon>Pseudomonadati</taxon>
        <taxon>Pseudomonadota</taxon>
        <taxon>Alphaproteobacteria</taxon>
        <taxon>Rhodospirillales</taxon>
        <taxon>Rhodovibrionaceae</taxon>
        <taxon>Limibacillus</taxon>
    </lineage>
</organism>
<dbReference type="PROSITE" id="PS01174">
    <property type="entry name" value="LIPASE_GDXG_SER"/>
    <property type="match status" value="1"/>
</dbReference>
<keyword evidence="6" id="KW-1185">Reference proteome</keyword>
<dbReference type="InterPro" id="IPR033140">
    <property type="entry name" value="Lipase_GDXG_put_SER_AS"/>
</dbReference>
<evidence type="ECO:0000313" key="6">
    <source>
        <dbReference type="Proteomes" id="UP000581135"/>
    </source>
</evidence>
<dbReference type="AlphaFoldDB" id="A0A839SRN5"/>
<dbReference type="PANTHER" id="PTHR48081:SF8">
    <property type="entry name" value="ALPHA_BETA HYDROLASE FOLD-3 DOMAIN-CONTAINING PROTEIN-RELATED"/>
    <property type="match status" value="1"/>
</dbReference>
<evidence type="ECO:0000259" key="4">
    <source>
        <dbReference type="Pfam" id="PF07859"/>
    </source>
</evidence>
<evidence type="ECO:0000256" key="3">
    <source>
        <dbReference type="PROSITE-ProRule" id="PRU10038"/>
    </source>
</evidence>
<name>A0A839SRN5_9PROT</name>
<dbReference type="GO" id="GO:0016787">
    <property type="term" value="F:hydrolase activity"/>
    <property type="evidence" value="ECO:0007669"/>
    <property type="project" value="UniProtKB-KW"/>
</dbReference>
<comment type="caution">
    <text evidence="5">The sequence shown here is derived from an EMBL/GenBank/DDBJ whole genome shotgun (WGS) entry which is preliminary data.</text>
</comment>
<dbReference type="EC" id="3.1.1.-" evidence="5"/>
<dbReference type="InterPro" id="IPR013094">
    <property type="entry name" value="AB_hydrolase_3"/>
</dbReference>
<dbReference type="InterPro" id="IPR029058">
    <property type="entry name" value="AB_hydrolase_fold"/>
</dbReference>
<protein>
    <submittedName>
        <fullName evidence="5">Acetyl esterase</fullName>
        <ecNumber evidence="5">3.1.1.-</ecNumber>
    </submittedName>
</protein>
<comment type="similarity">
    <text evidence="1">Belongs to the 'GDXG' lipolytic enzyme family.</text>
</comment>
<reference evidence="5 6" key="1">
    <citation type="submission" date="2020-08" db="EMBL/GenBank/DDBJ databases">
        <title>Genomic Encyclopedia of Type Strains, Phase III (KMG-III): the genomes of soil and plant-associated and newly described type strains.</title>
        <authorList>
            <person name="Whitman W."/>
        </authorList>
    </citation>
    <scope>NUCLEOTIDE SEQUENCE [LARGE SCALE GENOMIC DNA]</scope>
    <source>
        <strain evidence="5 6">CECT 8803</strain>
    </source>
</reference>
<dbReference type="EMBL" id="JACHXA010000004">
    <property type="protein sequence ID" value="MBB3065441.1"/>
    <property type="molecule type" value="Genomic_DNA"/>
</dbReference>
<feature type="active site" evidence="3">
    <location>
        <position position="148"/>
    </location>
</feature>
<feature type="domain" description="Alpha/beta hydrolase fold-3" evidence="4">
    <location>
        <begin position="78"/>
        <end position="275"/>
    </location>
</feature>
<dbReference type="RefSeq" id="WP_183416272.1">
    <property type="nucleotide sequence ID" value="NZ_JACHXA010000004.1"/>
</dbReference>
<evidence type="ECO:0000256" key="2">
    <source>
        <dbReference type="ARBA" id="ARBA00022801"/>
    </source>
</evidence>
<accession>A0A839SRN5</accession>
<dbReference type="Pfam" id="PF07859">
    <property type="entry name" value="Abhydrolase_3"/>
    <property type="match status" value="1"/>
</dbReference>
<dbReference type="PANTHER" id="PTHR48081">
    <property type="entry name" value="AB HYDROLASE SUPERFAMILY PROTEIN C4A8.06C"/>
    <property type="match status" value="1"/>
</dbReference>
<dbReference type="Gene3D" id="3.40.50.1820">
    <property type="entry name" value="alpha/beta hydrolase"/>
    <property type="match status" value="1"/>
</dbReference>
<evidence type="ECO:0000256" key="1">
    <source>
        <dbReference type="ARBA" id="ARBA00010515"/>
    </source>
</evidence>
<dbReference type="InterPro" id="IPR050300">
    <property type="entry name" value="GDXG_lipolytic_enzyme"/>
</dbReference>
<proteinExistence type="inferred from homology"/>
<dbReference type="Proteomes" id="UP000581135">
    <property type="component" value="Unassembled WGS sequence"/>
</dbReference>